<keyword evidence="2" id="KW-1185">Reference proteome</keyword>
<sequence>NGLVLRQGRFRLDSRKHFFTERVVKHWNRLSREVLESLSLEVFKKHAGVALRDMI</sequence>
<dbReference type="EMBL" id="KK678011">
    <property type="protein sequence ID" value="KFQ10512.1"/>
    <property type="molecule type" value="Genomic_DNA"/>
</dbReference>
<feature type="non-terminal residue" evidence="1">
    <location>
        <position position="55"/>
    </location>
</feature>
<dbReference type="PhylomeDB" id="A0A091PRI8"/>
<organism evidence="1 2">
    <name type="scientific">Leptosomus discolor</name>
    <name type="common">Madagascar cuckoo roller</name>
    <name type="synonym">Cuculus discolor</name>
    <dbReference type="NCBI Taxonomy" id="188344"/>
    <lineage>
        <taxon>Eukaryota</taxon>
        <taxon>Metazoa</taxon>
        <taxon>Chordata</taxon>
        <taxon>Craniata</taxon>
        <taxon>Vertebrata</taxon>
        <taxon>Euteleostomi</taxon>
        <taxon>Archelosauria</taxon>
        <taxon>Archosauria</taxon>
        <taxon>Dinosauria</taxon>
        <taxon>Saurischia</taxon>
        <taxon>Theropoda</taxon>
        <taxon>Coelurosauria</taxon>
        <taxon>Aves</taxon>
        <taxon>Neognathae</taxon>
        <taxon>Neoaves</taxon>
        <taxon>Telluraves</taxon>
        <taxon>Coraciimorphae</taxon>
        <taxon>Coraciiformes</taxon>
        <taxon>Leptosomidae</taxon>
        <taxon>Leptosomus</taxon>
    </lineage>
</organism>
<evidence type="ECO:0008006" key="3">
    <source>
        <dbReference type="Google" id="ProtNLM"/>
    </source>
</evidence>
<dbReference type="Proteomes" id="UP000053001">
    <property type="component" value="Unassembled WGS sequence"/>
</dbReference>
<dbReference type="AlphaFoldDB" id="A0A091PRI8"/>
<evidence type="ECO:0000313" key="2">
    <source>
        <dbReference type="Proteomes" id="UP000053001"/>
    </source>
</evidence>
<gene>
    <name evidence="1" type="ORF">N330_13584</name>
</gene>
<protein>
    <recommendedName>
        <fullName evidence="3">Nidogen G2 beta-barrel domain-containing protein</fullName>
    </recommendedName>
</protein>
<reference evidence="1 2" key="1">
    <citation type="submission" date="2014-04" db="EMBL/GenBank/DDBJ databases">
        <title>Genome evolution of avian class.</title>
        <authorList>
            <person name="Zhang G."/>
            <person name="Li C."/>
        </authorList>
    </citation>
    <scope>NUCLEOTIDE SEQUENCE [LARGE SCALE GENOMIC DNA]</scope>
    <source>
        <strain evidence="1">BGI_N330</strain>
    </source>
</reference>
<evidence type="ECO:0000313" key="1">
    <source>
        <dbReference type="EMBL" id="KFQ10512.1"/>
    </source>
</evidence>
<name>A0A091PRI8_LEPDC</name>
<accession>A0A091PRI8</accession>
<feature type="non-terminal residue" evidence="1">
    <location>
        <position position="1"/>
    </location>
</feature>
<proteinExistence type="predicted"/>